<dbReference type="AlphaFoldDB" id="A0A2A7MNQ0"/>
<dbReference type="Proteomes" id="UP000220914">
    <property type="component" value="Unassembled WGS sequence"/>
</dbReference>
<evidence type="ECO:0000313" key="3">
    <source>
        <dbReference type="EMBL" id="PEG33180.1"/>
    </source>
</evidence>
<evidence type="ECO:0000313" key="5">
    <source>
        <dbReference type="Proteomes" id="UP000465302"/>
    </source>
</evidence>
<reference evidence="3 4" key="1">
    <citation type="submission" date="2017-10" db="EMBL/GenBank/DDBJ databases">
        <title>The new phylogeny of genus Mycobacterium.</title>
        <authorList>
            <person name="Tortoli E."/>
            <person name="Trovato A."/>
            <person name="Cirillo D.M."/>
        </authorList>
    </citation>
    <scope>NUCLEOTIDE SEQUENCE [LARGE SCALE GENOMIC DNA]</scope>
    <source>
        <strain evidence="3 4">CCUG37673</strain>
    </source>
</reference>
<dbReference type="RefSeq" id="WP_097945142.1">
    <property type="nucleotide sequence ID" value="NZ_BLKS01000001.1"/>
</dbReference>
<sequence>MTYPADTAQSGAAVDAVRTLQAELANDYSEIRSAEIQLAEAILSAHAVTVSGQARLQDIQRQLIDAINNPVAALDTPAGERQFLLFLRGKIAEISDIVDEGALTDEDHARLTRALGSGYLLSASERAEPPPPPPAGAATADPAGGMMPALGSALGALPQAAQGAATAPAQGAGGLAGAAGPLAGLASGLADRAGQPDLPKTVDDTTDERHDRDVDDDGDGDGDEDTGRDADEDRDTDDRSAQPPPQNREPPDDGPAQTRPAVLL</sequence>
<reference evidence="2 5" key="2">
    <citation type="journal article" date="2019" name="Emerg. Microbes Infect.">
        <title>Comprehensive subspecies identification of 175 nontuberculous mycobacteria species based on 7547 genomic profiles.</title>
        <authorList>
            <person name="Matsumoto Y."/>
            <person name="Kinjo T."/>
            <person name="Motooka D."/>
            <person name="Nabeya D."/>
            <person name="Jung N."/>
            <person name="Uechi K."/>
            <person name="Horii T."/>
            <person name="Iida T."/>
            <person name="Fujita J."/>
            <person name="Nakamura S."/>
        </authorList>
    </citation>
    <scope>NUCLEOTIDE SEQUENCE [LARGE SCALE GENOMIC DNA]</scope>
    <source>
        <strain evidence="2 5">JCM 6377</strain>
    </source>
</reference>
<organism evidence="3 4">
    <name type="scientific">Mycolicibacterium agri</name>
    <name type="common">Mycobacterium agri</name>
    <dbReference type="NCBI Taxonomy" id="36811"/>
    <lineage>
        <taxon>Bacteria</taxon>
        <taxon>Bacillati</taxon>
        <taxon>Actinomycetota</taxon>
        <taxon>Actinomycetes</taxon>
        <taxon>Mycobacteriales</taxon>
        <taxon>Mycobacteriaceae</taxon>
        <taxon>Mycolicibacterium</taxon>
    </lineage>
</organism>
<evidence type="ECO:0000313" key="4">
    <source>
        <dbReference type="Proteomes" id="UP000220914"/>
    </source>
</evidence>
<keyword evidence="4" id="KW-1185">Reference proteome</keyword>
<feature type="compositionally biased region" description="Basic and acidic residues" evidence="1">
    <location>
        <begin position="200"/>
        <end position="213"/>
    </location>
</feature>
<comment type="caution">
    <text evidence="3">The sequence shown here is derived from an EMBL/GenBank/DDBJ whole genome shotgun (WGS) entry which is preliminary data.</text>
</comment>
<dbReference type="Proteomes" id="UP000465302">
    <property type="component" value="Unassembled WGS sequence"/>
</dbReference>
<dbReference type="Pfam" id="PF10774">
    <property type="entry name" value="DUF4226"/>
    <property type="match status" value="1"/>
</dbReference>
<accession>A0A2A7MNQ0</accession>
<gene>
    <name evidence="3" type="ORF">CQY20_32155</name>
    <name evidence="2" type="ORF">MAGR_47620</name>
</gene>
<dbReference type="OrthoDB" id="4761006at2"/>
<dbReference type="InterPro" id="IPR019710">
    <property type="entry name" value="DUF4226"/>
</dbReference>
<proteinExistence type="predicted"/>
<evidence type="ECO:0000256" key="1">
    <source>
        <dbReference type="SAM" id="MobiDB-lite"/>
    </source>
</evidence>
<name>A0A2A7MNQ0_MYCAG</name>
<evidence type="ECO:0008006" key="6">
    <source>
        <dbReference type="Google" id="ProtNLM"/>
    </source>
</evidence>
<evidence type="ECO:0000313" key="2">
    <source>
        <dbReference type="EMBL" id="GFG53321.1"/>
    </source>
</evidence>
<feature type="compositionally biased region" description="Basic and acidic residues" evidence="1">
    <location>
        <begin position="225"/>
        <end position="240"/>
    </location>
</feature>
<protein>
    <recommendedName>
        <fullName evidence="6">Biofilm regulator BssS</fullName>
    </recommendedName>
</protein>
<feature type="compositionally biased region" description="Acidic residues" evidence="1">
    <location>
        <begin position="214"/>
        <end position="224"/>
    </location>
</feature>
<dbReference type="EMBL" id="BLKS01000001">
    <property type="protein sequence ID" value="GFG53321.1"/>
    <property type="molecule type" value="Genomic_DNA"/>
</dbReference>
<reference evidence="2" key="3">
    <citation type="submission" date="2020-02" db="EMBL/GenBank/DDBJ databases">
        <authorList>
            <person name="Matsumoto Y."/>
            <person name="Motooka D."/>
            <person name="Nakamura S."/>
        </authorList>
    </citation>
    <scope>NUCLEOTIDE SEQUENCE</scope>
    <source>
        <strain evidence="2">JCM 6377</strain>
    </source>
</reference>
<feature type="region of interest" description="Disordered" evidence="1">
    <location>
        <begin position="123"/>
        <end position="144"/>
    </location>
</feature>
<dbReference type="EMBL" id="PDCP01000137">
    <property type="protein sequence ID" value="PEG33180.1"/>
    <property type="molecule type" value="Genomic_DNA"/>
</dbReference>
<feature type="region of interest" description="Disordered" evidence="1">
    <location>
        <begin position="187"/>
        <end position="264"/>
    </location>
</feature>